<reference evidence="1 2" key="1">
    <citation type="journal article" date="2022" name="Plant J.">
        <title>Chromosome-level genome of Camellia lanceoleosa provides a valuable resource for understanding genome evolution and self-incompatibility.</title>
        <authorList>
            <person name="Gong W."/>
            <person name="Xiao S."/>
            <person name="Wang L."/>
            <person name="Liao Z."/>
            <person name="Chang Y."/>
            <person name="Mo W."/>
            <person name="Hu G."/>
            <person name="Li W."/>
            <person name="Zhao G."/>
            <person name="Zhu H."/>
            <person name="Hu X."/>
            <person name="Ji K."/>
            <person name="Xiang X."/>
            <person name="Song Q."/>
            <person name="Yuan D."/>
            <person name="Jin S."/>
            <person name="Zhang L."/>
        </authorList>
    </citation>
    <scope>NUCLEOTIDE SEQUENCE [LARGE SCALE GENOMIC DNA]</scope>
    <source>
        <strain evidence="1">SQ_2022a</strain>
    </source>
</reference>
<dbReference type="Proteomes" id="UP001060215">
    <property type="component" value="Chromosome 8"/>
</dbReference>
<dbReference type="EMBL" id="CM045765">
    <property type="protein sequence ID" value="KAI7999755.1"/>
    <property type="molecule type" value="Genomic_DNA"/>
</dbReference>
<evidence type="ECO:0000313" key="2">
    <source>
        <dbReference type="Proteomes" id="UP001060215"/>
    </source>
</evidence>
<sequence>MASDAHSLKHYCFEEWINLQQEDLSELLQGLSLNPNIPDHHDSLSQLIQKNVQHFQEYIDKRRHLARDHVSAYFAPSWCNSLETSLLWIAGCRPSMFIRLTYALCGLEIESRLTEFLQGARTGDFGELTASQITLVNSLQGKTIREEDKLTTRLASLQEDITDKPLAVMEASQIGELNRDTDKALDEHGLFMATMLVEADQLRMSTLKELVGIFTPIQAVDFLAVTKKLHLCMHELGTKRDDHMPGRDKE</sequence>
<accession>A0ACC0GFD5</accession>
<organism evidence="1 2">
    <name type="scientific">Camellia lanceoleosa</name>
    <dbReference type="NCBI Taxonomy" id="1840588"/>
    <lineage>
        <taxon>Eukaryota</taxon>
        <taxon>Viridiplantae</taxon>
        <taxon>Streptophyta</taxon>
        <taxon>Embryophyta</taxon>
        <taxon>Tracheophyta</taxon>
        <taxon>Spermatophyta</taxon>
        <taxon>Magnoliopsida</taxon>
        <taxon>eudicotyledons</taxon>
        <taxon>Gunneridae</taxon>
        <taxon>Pentapetalae</taxon>
        <taxon>asterids</taxon>
        <taxon>Ericales</taxon>
        <taxon>Theaceae</taxon>
        <taxon>Camellia</taxon>
    </lineage>
</organism>
<evidence type="ECO:0000313" key="1">
    <source>
        <dbReference type="EMBL" id="KAI7999755.1"/>
    </source>
</evidence>
<protein>
    <submittedName>
        <fullName evidence="1">Protein DOG1-like 3</fullName>
    </submittedName>
</protein>
<proteinExistence type="predicted"/>
<gene>
    <name evidence="1" type="ORF">LOK49_LG09G00924</name>
</gene>
<comment type="caution">
    <text evidence="1">The sequence shown here is derived from an EMBL/GenBank/DDBJ whole genome shotgun (WGS) entry which is preliminary data.</text>
</comment>
<keyword evidence="2" id="KW-1185">Reference proteome</keyword>
<name>A0ACC0GFD5_9ERIC</name>